<name>A0A9D4UR53_ADICA</name>
<evidence type="ECO:0000313" key="3">
    <source>
        <dbReference type="Proteomes" id="UP000886520"/>
    </source>
</evidence>
<evidence type="ECO:0000256" key="1">
    <source>
        <dbReference type="SAM" id="SignalP"/>
    </source>
</evidence>
<dbReference type="Proteomes" id="UP000886520">
    <property type="component" value="Chromosome 12"/>
</dbReference>
<keyword evidence="1" id="KW-0732">Signal</keyword>
<proteinExistence type="predicted"/>
<reference evidence="2" key="1">
    <citation type="submission" date="2021-01" db="EMBL/GenBank/DDBJ databases">
        <title>Adiantum capillus-veneris genome.</title>
        <authorList>
            <person name="Fang Y."/>
            <person name="Liao Q."/>
        </authorList>
    </citation>
    <scope>NUCLEOTIDE SEQUENCE</scope>
    <source>
        <strain evidence="2">H3</strain>
        <tissue evidence="2">Leaf</tissue>
    </source>
</reference>
<dbReference type="EMBL" id="JABFUD020000012">
    <property type="protein sequence ID" value="KAI5072196.1"/>
    <property type="molecule type" value="Genomic_DNA"/>
</dbReference>
<keyword evidence="3" id="KW-1185">Reference proteome</keyword>
<sequence length="161" mass="17407">MSTSPPPMEIVTLTSIILLTVLDGLPFAGCASTRFLFFETFDGSASPLARASDFRQNHDIQTQRTQHTHNRVATGRVAGGWWPGSDNEDRTIFRSLGNTVLCLCMSQATSCSNGKKQGAELKSLSLNCLGISHVSYGHISRARTLSHAFAGSERALCTSLM</sequence>
<protein>
    <recommendedName>
        <fullName evidence="4">Secreted protein</fullName>
    </recommendedName>
</protein>
<gene>
    <name evidence="2" type="ORF">GOP47_0012302</name>
</gene>
<evidence type="ECO:0000313" key="2">
    <source>
        <dbReference type="EMBL" id="KAI5072196.1"/>
    </source>
</evidence>
<evidence type="ECO:0008006" key="4">
    <source>
        <dbReference type="Google" id="ProtNLM"/>
    </source>
</evidence>
<accession>A0A9D4UR53</accession>
<dbReference type="AlphaFoldDB" id="A0A9D4UR53"/>
<feature type="signal peptide" evidence="1">
    <location>
        <begin position="1"/>
        <end position="24"/>
    </location>
</feature>
<feature type="chain" id="PRO_5039512225" description="Secreted protein" evidence="1">
    <location>
        <begin position="25"/>
        <end position="161"/>
    </location>
</feature>
<comment type="caution">
    <text evidence="2">The sequence shown here is derived from an EMBL/GenBank/DDBJ whole genome shotgun (WGS) entry which is preliminary data.</text>
</comment>
<organism evidence="2 3">
    <name type="scientific">Adiantum capillus-veneris</name>
    <name type="common">Maidenhair fern</name>
    <dbReference type="NCBI Taxonomy" id="13818"/>
    <lineage>
        <taxon>Eukaryota</taxon>
        <taxon>Viridiplantae</taxon>
        <taxon>Streptophyta</taxon>
        <taxon>Embryophyta</taxon>
        <taxon>Tracheophyta</taxon>
        <taxon>Polypodiopsida</taxon>
        <taxon>Polypodiidae</taxon>
        <taxon>Polypodiales</taxon>
        <taxon>Pteridineae</taxon>
        <taxon>Pteridaceae</taxon>
        <taxon>Vittarioideae</taxon>
        <taxon>Adiantum</taxon>
    </lineage>
</organism>